<evidence type="ECO:0000256" key="7">
    <source>
        <dbReference type="RuleBase" id="RU363032"/>
    </source>
</evidence>
<dbReference type="InterPro" id="IPR000515">
    <property type="entry name" value="MetI-like"/>
</dbReference>
<keyword evidence="4 7" id="KW-0812">Transmembrane</keyword>
<dbReference type="GO" id="GO:0055085">
    <property type="term" value="P:transmembrane transport"/>
    <property type="evidence" value="ECO:0007669"/>
    <property type="project" value="InterPro"/>
</dbReference>
<comment type="subcellular location">
    <subcellularLocation>
        <location evidence="1 7">Cell membrane</location>
        <topology evidence="1 7">Multi-pass membrane protein</topology>
    </subcellularLocation>
</comment>
<feature type="transmembrane region" description="Helical" evidence="7">
    <location>
        <begin position="127"/>
        <end position="146"/>
    </location>
</feature>
<keyword evidence="2 7" id="KW-0813">Transport</keyword>
<evidence type="ECO:0000256" key="5">
    <source>
        <dbReference type="ARBA" id="ARBA00022989"/>
    </source>
</evidence>
<feature type="transmembrane region" description="Helical" evidence="7">
    <location>
        <begin position="30"/>
        <end position="54"/>
    </location>
</feature>
<evidence type="ECO:0000256" key="3">
    <source>
        <dbReference type="ARBA" id="ARBA00022475"/>
    </source>
</evidence>
<dbReference type="SUPFAM" id="SSF161098">
    <property type="entry name" value="MetI-like"/>
    <property type="match status" value="1"/>
</dbReference>
<feature type="transmembrane region" description="Helical" evidence="7">
    <location>
        <begin position="279"/>
        <end position="302"/>
    </location>
</feature>
<evidence type="ECO:0000256" key="1">
    <source>
        <dbReference type="ARBA" id="ARBA00004651"/>
    </source>
</evidence>
<protein>
    <submittedName>
        <fullName evidence="9">Sugar ABC transporter permease</fullName>
    </submittedName>
</protein>
<dbReference type="EMBL" id="DSMG01000207">
    <property type="protein sequence ID" value="HDX33833.1"/>
    <property type="molecule type" value="Genomic_DNA"/>
</dbReference>
<accession>A0A7C1FPD0</accession>
<dbReference type="InterPro" id="IPR035906">
    <property type="entry name" value="MetI-like_sf"/>
</dbReference>
<keyword evidence="6 7" id="KW-0472">Membrane</keyword>
<organism evidence="9">
    <name type="scientific">Caldilinea aerophila</name>
    <dbReference type="NCBI Taxonomy" id="133453"/>
    <lineage>
        <taxon>Bacteria</taxon>
        <taxon>Bacillati</taxon>
        <taxon>Chloroflexota</taxon>
        <taxon>Caldilineae</taxon>
        <taxon>Caldilineales</taxon>
        <taxon>Caldilineaceae</taxon>
        <taxon>Caldilinea</taxon>
    </lineage>
</organism>
<reference evidence="9" key="1">
    <citation type="journal article" date="2020" name="mSystems">
        <title>Genome- and Community-Level Interaction Insights into Carbon Utilization and Element Cycling Functions of Hydrothermarchaeota in Hydrothermal Sediment.</title>
        <authorList>
            <person name="Zhou Z."/>
            <person name="Liu Y."/>
            <person name="Xu W."/>
            <person name="Pan J."/>
            <person name="Luo Z.H."/>
            <person name="Li M."/>
        </authorList>
    </citation>
    <scope>NUCLEOTIDE SEQUENCE [LARGE SCALE GENOMIC DNA]</scope>
    <source>
        <strain evidence="9">SpSt-289</strain>
    </source>
</reference>
<feature type="transmembrane region" description="Helical" evidence="7">
    <location>
        <begin position="82"/>
        <end position="115"/>
    </location>
</feature>
<keyword evidence="5 7" id="KW-1133">Transmembrane helix</keyword>
<sequence>MGQVSATNILSPASLRRTTLWREIRRNWVAYVYISPFFILFGIFGAFPILYSFILSFQQWNGISPAQWVGFDNYFRLFQDRLFWLAMWNTVFIGVIAHIPILGGAMVLAFIINSAAVRFKHFYRSAYFLPVVTSPVAVSLIFSTLYGVRFGLINWTLVTLGLPPIDWWGGNGEWIKPAIIILFIWRWLGWNMIIYLAGLQGINPELYEVAAIDGANLRQIFFHITLPLLQPIILFTLVLSTVGAMTIFDEPYLLVGATGGTNNAGLTIAMYLYDRGFRFAHLGYASAMAYVVSAVIVFVSVLNIRFFGRSRTEA</sequence>
<dbReference type="PANTHER" id="PTHR30193">
    <property type="entry name" value="ABC TRANSPORTER PERMEASE PROTEIN"/>
    <property type="match status" value="1"/>
</dbReference>
<comment type="caution">
    <text evidence="9">The sequence shown here is derived from an EMBL/GenBank/DDBJ whole genome shotgun (WGS) entry which is preliminary data.</text>
</comment>
<dbReference type="AlphaFoldDB" id="A0A7C1FPD0"/>
<keyword evidence="3" id="KW-1003">Cell membrane</keyword>
<feature type="transmembrane region" description="Helical" evidence="7">
    <location>
        <begin position="180"/>
        <end position="200"/>
    </location>
</feature>
<proteinExistence type="inferred from homology"/>
<dbReference type="CDD" id="cd06261">
    <property type="entry name" value="TM_PBP2"/>
    <property type="match status" value="1"/>
</dbReference>
<feature type="transmembrane region" description="Helical" evidence="7">
    <location>
        <begin position="220"/>
        <end position="240"/>
    </location>
</feature>
<evidence type="ECO:0000313" key="9">
    <source>
        <dbReference type="EMBL" id="HDX33833.1"/>
    </source>
</evidence>
<dbReference type="Pfam" id="PF00528">
    <property type="entry name" value="BPD_transp_1"/>
    <property type="match status" value="1"/>
</dbReference>
<dbReference type="PROSITE" id="PS50928">
    <property type="entry name" value="ABC_TM1"/>
    <property type="match status" value="1"/>
</dbReference>
<feature type="domain" description="ABC transmembrane type-1" evidence="8">
    <location>
        <begin position="87"/>
        <end position="303"/>
    </location>
</feature>
<dbReference type="PANTHER" id="PTHR30193:SF37">
    <property type="entry name" value="INNER MEMBRANE ABC TRANSPORTER PERMEASE PROTEIN YCJO"/>
    <property type="match status" value="1"/>
</dbReference>
<evidence type="ECO:0000256" key="6">
    <source>
        <dbReference type="ARBA" id="ARBA00023136"/>
    </source>
</evidence>
<dbReference type="InterPro" id="IPR051393">
    <property type="entry name" value="ABC_transporter_permease"/>
</dbReference>
<evidence type="ECO:0000256" key="2">
    <source>
        <dbReference type="ARBA" id="ARBA00022448"/>
    </source>
</evidence>
<evidence type="ECO:0000259" key="8">
    <source>
        <dbReference type="PROSITE" id="PS50928"/>
    </source>
</evidence>
<evidence type="ECO:0000256" key="4">
    <source>
        <dbReference type="ARBA" id="ARBA00022692"/>
    </source>
</evidence>
<dbReference type="Gene3D" id="1.10.3720.10">
    <property type="entry name" value="MetI-like"/>
    <property type="match status" value="1"/>
</dbReference>
<gene>
    <name evidence="9" type="ORF">ENQ20_20475</name>
</gene>
<name>A0A7C1FPD0_9CHLR</name>
<dbReference type="GO" id="GO:0005886">
    <property type="term" value="C:plasma membrane"/>
    <property type="evidence" value="ECO:0007669"/>
    <property type="project" value="UniProtKB-SubCell"/>
</dbReference>
<comment type="similarity">
    <text evidence="7">Belongs to the binding-protein-dependent transport system permease family.</text>
</comment>